<dbReference type="PANTHER" id="PTHR45947">
    <property type="entry name" value="SULFOQUINOVOSYL TRANSFERASE SQD2"/>
    <property type="match status" value="1"/>
</dbReference>
<dbReference type="STRING" id="1802438.A2571_01355"/>
<keyword evidence="1" id="KW-1133">Transmembrane helix</keyword>
<sequence length="351" mass="39736">MRLLIITQKVDSSDPILGFFHQWILALAKHFSTVIVICLERGEYNLPAQVRVLSLGKEANQSRWQYLTRFYRYIWQERKNYDVVFVHMNPEYIVLGGWLWRVMGKKVALWYAHGAVGWSLWWAIFFTHIVFTSTESGLKIKTRKKNIVGQGIDTNYFTFVPRQRGRVLRLVAVGRLARSKDCLFMVKVVETLKNNGQAVCLTIVGGAVTAADRLYQAEIERYITEHKLAPEINLTGPVTSAGVRDFLSTADIMLSASHNGSLDKTIVEALATGLPVVTSNESGRALLAENFPECVYSAGALDEAIERLQYIFALSDGEYFKLGQRLSALVEKEHSLPRLINEKIVPLIREI</sequence>
<evidence type="ECO:0000313" key="2">
    <source>
        <dbReference type="EMBL" id="OHA58409.1"/>
    </source>
</evidence>
<dbReference type="AlphaFoldDB" id="A0A1G2QEC1"/>
<dbReference type="Gene3D" id="3.40.50.2000">
    <property type="entry name" value="Glycogen Phosphorylase B"/>
    <property type="match status" value="2"/>
</dbReference>
<dbReference type="Proteomes" id="UP000177043">
    <property type="component" value="Unassembled WGS sequence"/>
</dbReference>
<dbReference type="Pfam" id="PF13692">
    <property type="entry name" value="Glyco_trans_1_4"/>
    <property type="match status" value="1"/>
</dbReference>
<evidence type="ECO:0000256" key="1">
    <source>
        <dbReference type="SAM" id="Phobius"/>
    </source>
</evidence>
<dbReference type="EMBL" id="MHTJ01000003">
    <property type="protein sequence ID" value="OHA58409.1"/>
    <property type="molecule type" value="Genomic_DNA"/>
</dbReference>
<evidence type="ECO:0000313" key="3">
    <source>
        <dbReference type="Proteomes" id="UP000177043"/>
    </source>
</evidence>
<dbReference type="SUPFAM" id="SSF53756">
    <property type="entry name" value="UDP-Glycosyltransferase/glycogen phosphorylase"/>
    <property type="match status" value="1"/>
</dbReference>
<name>A0A1G2QEC1_9BACT</name>
<comment type="caution">
    <text evidence="2">The sequence shown here is derived from an EMBL/GenBank/DDBJ whole genome shotgun (WGS) entry which is preliminary data.</text>
</comment>
<keyword evidence="1" id="KW-0812">Transmembrane</keyword>
<dbReference type="PANTHER" id="PTHR45947:SF3">
    <property type="entry name" value="SULFOQUINOVOSYL TRANSFERASE SQD2"/>
    <property type="match status" value="1"/>
</dbReference>
<dbReference type="InterPro" id="IPR050194">
    <property type="entry name" value="Glycosyltransferase_grp1"/>
</dbReference>
<feature type="transmembrane region" description="Helical" evidence="1">
    <location>
        <begin position="108"/>
        <end position="131"/>
    </location>
</feature>
<keyword evidence="1" id="KW-0472">Membrane</keyword>
<protein>
    <recommendedName>
        <fullName evidence="4">Glycosyl transferase family 1 domain-containing protein</fullName>
    </recommendedName>
</protein>
<organism evidence="2 3">
    <name type="scientific">Candidatus Vogelbacteria bacterium RIFOXYD1_FULL_44_32</name>
    <dbReference type="NCBI Taxonomy" id="1802438"/>
    <lineage>
        <taxon>Bacteria</taxon>
        <taxon>Candidatus Vogeliibacteriota</taxon>
    </lineage>
</organism>
<proteinExistence type="predicted"/>
<evidence type="ECO:0008006" key="4">
    <source>
        <dbReference type="Google" id="ProtNLM"/>
    </source>
</evidence>
<gene>
    <name evidence="2" type="ORF">A2571_01355</name>
</gene>
<dbReference type="CDD" id="cd03801">
    <property type="entry name" value="GT4_PimA-like"/>
    <property type="match status" value="1"/>
</dbReference>
<accession>A0A1G2QEC1</accession>
<reference evidence="2 3" key="1">
    <citation type="journal article" date="2016" name="Nat. Commun.">
        <title>Thousands of microbial genomes shed light on interconnected biogeochemical processes in an aquifer system.</title>
        <authorList>
            <person name="Anantharaman K."/>
            <person name="Brown C.T."/>
            <person name="Hug L.A."/>
            <person name="Sharon I."/>
            <person name="Castelle C.J."/>
            <person name="Probst A.J."/>
            <person name="Thomas B.C."/>
            <person name="Singh A."/>
            <person name="Wilkins M.J."/>
            <person name="Karaoz U."/>
            <person name="Brodie E.L."/>
            <person name="Williams K.H."/>
            <person name="Hubbard S.S."/>
            <person name="Banfield J.F."/>
        </authorList>
    </citation>
    <scope>NUCLEOTIDE SEQUENCE [LARGE SCALE GENOMIC DNA]</scope>
</reference>
<dbReference type="GO" id="GO:0016757">
    <property type="term" value="F:glycosyltransferase activity"/>
    <property type="evidence" value="ECO:0007669"/>
    <property type="project" value="TreeGrafter"/>
</dbReference>